<feature type="compositionally biased region" description="Polar residues" evidence="1">
    <location>
        <begin position="206"/>
        <end position="216"/>
    </location>
</feature>
<name>A0A061AG73_RHOTO</name>
<dbReference type="EMBL" id="LK052937">
    <property type="protein sequence ID" value="CDR36525.1"/>
    <property type="molecule type" value="Genomic_DNA"/>
</dbReference>
<feature type="compositionally biased region" description="Low complexity" evidence="1">
    <location>
        <begin position="249"/>
        <end position="259"/>
    </location>
</feature>
<sequence length="316" mass="32694">MPPAPSHASQPLASTTDTLATHTADPSLETVAAQAVAPSHQPVAADQALLTPSLEAILAAFNKDGNGDGELLKLIVQAKAKEDERLAALDVLRTEQVRLAQTYAVVHLYQQQAQVLALQSTQALKGPPPYSPLSPPPSDYNTSAGLKRGRTPSDASTASEASAKSKKAKTASAAGPPPAVVAAVPPAKPTRADVMAALRSKCEANQRAQQQQVSHARTSPSLSPPLPSTPSTRRPTPPKASSARHTPFLRPAAPPTSSTSPPPLPDSSSRNKLALLLHASESSAALAPDWHPVHVATSDVRGEGGEGQPRQASVKA</sequence>
<feature type="region of interest" description="Disordered" evidence="1">
    <location>
        <begin position="1"/>
        <end position="24"/>
    </location>
</feature>
<evidence type="ECO:0000313" key="2">
    <source>
        <dbReference type="EMBL" id="CDR36525.1"/>
    </source>
</evidence>
<feature type="compositionally biased region" description="Low complexity" evidence="1">
    <location>
        <begin position="152"/>
        <end position="162"/>
    </location>
</feature>
<dbReference type="OrthoDB" id="2537258at2759"/>
<feature type="region of interest" description="Disordered" evidence="1">
    <location>
        <begin position="125"/>
        <end position="316"/>
    </location>
</feature>
<protein>
    <submittedName>
        <fullName evidence="2">RHTO0S02e03334g1_1</fullName>
    </submittedName>
</protein>
<feature type="compositionally biased region" description="Pro residues" evidence="1">
    <location>
        <begin position="126"/>
        <end position="138"/>
    </location>
</feature>
<dbReference type="AlphaFoldDB" id="A0A061AG73"/>
<evidence type="ECO:0000256" key="1">
    <source>
        <dbReference type="SAM" id="MobiDB-lite"/>
    </source>
</evidence>
<reference evidence="2" key="1">
    <citation type="journal article" date="2014" name="Genome Announc.">
        <title>Draft genome sequence of Rhodosporidium toruloides CECT1137, an oleaginous yeast of biotechnological interest.</title>
        <authorList>
            <person name="Morin N."/>
            <person name="Calcas X."/>
            <person name="Devillers H."/>
            <person name="Durrens P."/>
            <person name="Sherman D.J."/>
            <person name="Nicaud J.-M."/>
            <person name="Neuveglise C."/>
        </authorList>
    </citation>
    <scope>NUCLEOTIDE SEQUENCE</scope>
    <source>
        <strain evidence="2">CECT1137</strain>
    </source>
</reference>
<feature type="compositionally biased region" description="Polar residues" evidence="1">
    <location>
        <begin position="7"/>
        <end position="21"/>
    </location>
</feature>
<feature type="compositionally biased region" description="Low complexity" evidence="1">
    <location>
        <begin position="170"/>
        <end position="185"/>
    </location>
</feature>
<accession>A0A061AG73</accession>
<gene>
    <name evidence="2" type="ORF">RHTO0S_02e03334g</name>
</gene>
<organism evidence="2">
    <name type="scientific">Rhodotorula toruloides</name>
    <name type="common">Yeast</name>
    <name type="synonym">Rhodosporidium toruloides</name>
    <dbReference type="NCBI Taxonomy" id="5286"/>
    <lineage>
        <taxon>Eukaryota</taxon>
        <taxon>Fungi</taxon>
        <taxon>Dikarya</taxon>
        <taxon>Basidiomycota</taxon>
        <taxon>Pucciniomycotina</taxon>
        <taxon>Microbotryomycetes</taxon>
        <taxon>Sporidiobolales</taxon>
        <taxon>Sporidiobolaceae</taxon>
        <taxon>Rhodotorula</taxon>
    </lineage>
</organism>
<feature type="compositionally biased region" description="Low complexity" evidence="1">
    <location>
        <begin position="266"/>
        <end position="287"/>
    </location>
</feature>
<proteinExistence type="predicted"/>